<dbReference type="Proteomes" id="UP000719412">
    <property type="component" value="Unassembled WGS sequence"/>
</dbReference>
<comment type="caution">
    <text evidence="3">The sequence shown here is derived from an EMBL/GenBank/DDBJ whole genome shotgun (WGS) entry which is preliminary data.</text>
</comment>
<keyword evidence="4" id="KW-1185">Reference proteome</keyword>
<reference evidence="3" key="1">
    <citation type="journal article" date="2020" name="J Insects Food Feed">
        <title>The yellow mealworm (Tenebrio molitor) genome: a resource for the emerging insects as food and feed industry.</title>
        <authorList>
            <person name="Eriksson T."/>
            <person name="Andere A."/>
            <person name="Kelstrup H."/>
            <person name="Emery V."/>
            <person name="Picard C."/>
        </authorList>
    </citation>
    <scope>NUCLEOTIDE SEQUENCE</scope>
    <source>
        <strain evidence="3">Stoneville</strain>
        <tissue evidence="3">Whole head</tissue>
    </source>
</reference>
<dbReference type="EMBL" id="JABDTM020027013">
    <property type="protein sequence ID" value="KAH0811139.1"/>
    <property type="molecule type" value="Genomic_DNA"/>
</dbReference>
<organism evidence="3 4">
    <name type="scientific">Tenebrio molitor</name>
    <name type="common">Yellow mealworm beetle</name>
    <dbReference type="NCBI Taxonomy" id="7067"/>
    <lineage>
        <taxon>Eukaryota</taxon>
        <taxon>Metazoa</taxon>
        <taxon>Ecdysozoa</taxon>
        <taxon>Arthropoda</taxon>
        <taxon>Hexapoda</taxon>
        <taxon>Insecta</taxon>
        <taxon>Pterygota</taxon>
        <taxon>Neoptera</taxon>
        <taxon>Endopterygota</taxon>
        <taxon>Coleoptera</taxon>
        <taxon>Polyphaga</taxon>
        <taxon>Cucujiformia</taxon>
        <taxon>Tenebrionidae</taxon>
        <taxon>Tenebrio</taxon>
    </lineage>
</organism>
<proteinExistence type="predicted"/>
<feature type="compositionally biased region" description="Low complexity" evidence="1">
    <location>
        <begin position="70"/>
        <end position="100"/>
    </location>
</feature>
<keyword evidence="2" id="KW-0732">Signal</keyword>
<feature type="chain" id="PRO_5035165939" evidence="2">
    <location>
        <begin position="18"/>
        <end position="307"/>
    </location>
</feature>
<protein>
    <submittedName>
        <fullName evidence="3">Uncharacterized protein</fullName>
    </submittedName>
</protein>
<dbReference type="AlphaFoldDB" id="A0A8J6HAC9"/>
<feature type="region of interest" description="Disordered" evidence="1">
    <location>
        <begin position="65"/>
        <end position="100"/>
    </location>
</feature>
<evidence type="ECO:0000256" key="1">
    <source>
        <dbReference type="SAM" id="MobiDB-lite"/>
    </source>
</evidence>
<evidence type="ECO:0000256" key="2">
    <source>
        <dbReference type="SAM" id="SignalP"/>
    </source>
</evidence>
<feature type="signal peptide" evidence="2">
    <location>
        <begin position="1"/>
        <end position="17"/>
    </location>
</feature>
<reference evidence="3" key="2">
    <citation type="submission" date="2021-08" db="EMBL/GenBank/DDBJ databases">
        <authorList>
            <person name="Eriksson T."/>
        </authorList>
    </citation>
    <scope>NUCLEOTIDE SEQUENCE</scope>
    <source>
        <strain evidence="3">Stoneville</strain>
        <tissue evidence="3">Whole head</tissue>
    </source>
</reference>
<evidence type="ECO:0000313" key="4">
    <source>
        <dbReference type="Proteomes" id="UP000719412"/>
    </source>
</evidence>
<accession>A0A8J6HAC9</accession>
<evidence type="ECO:0000313" key="3">
    <source>
        <dbReference type="EMBL" id="KAH0811139.1"/>
    </source>
</evidence>
<name>A0A8J6HAC9_TENMO</name>
<gene>
    <name evidence="3" type="ORF">GEV33_011652</name>
</gene>
<sequence>MKTQFLLVGVLCAMVKAQNYAYQGQSGHVPIIKNGVPIDTPEVQAARAAHFEAYEKAKTLAARKPSTGRYQEFQQQQQYQPQQYQSQHYQPQRYQQQQYQPQQYTQQHYQPPQYQTNVIYGQPGKQHYAIGAYSSEIPIDTPEVQQAKAAHFAALSQAQTHFRTRRNIYHSHVPEETPEVQAAKLQHFIAHASVHDDVDDDHYPADHHQSYYHIPVITKKGVPVDTPEVKVARQKHLIAHQLAKAGAQYAGGYSRHLPVIAPSGVPYDTPEVHVAKVQHQLAHAEESIKQHQWGVHSGYGGGYEYSF</sequence>